<reference evidence="3" key="1">
    <citation type="submission" date="2023-07" db="EMBL/GenBank/DDBJ databases">
        <title>Conexibacter stalactiti sp. nov., isolated from stalactites in a lava cave and emended description of the genus Conexibacter.</title>
        <authorList>
            <person name="Lee S.D."/>
        </authorList>
    </citation>
    <scope>NUCLEOTIDE SEQUENCE [LARGE SCALE GENOMIC DNA]</scope>
    <source>
        <strain evidence="3">KCTC 39840</strain>
    </source>
</reference>
<comment type="caution">
    <text evidence="2">The sequence shown here is derived from an EMBL/GenBank/DDBJ whole genome shotgun (WGS) entry which is preliminary data.</text>
</comment>
<evidence type="ECO:0000313" key="3">
    <source>
        <dbReference type="Proteomes" id="UP001284601"/>
    </source>
</evidence>
<keyword evidence="1" id="KW-1133">Transmembrane helix</keyword>
<evidence type="ECO:0000313" key="2">
    <source>
        <dbReference type="EMBL" id="MDW5597342.1"/>
    </source>
</evidence>
<feature type="transmembrane region" description="Helical" evidence="1">
    <location>
        <begin position="577"/>
        <end position="600"/>
    </location>
</feature>
<accession>A0ABU4HVI7</accession>
<name>A0ABU4HVI7_9ACTN</name>
<organism evidence="2 3">
    <name type="scientific">Conexibacter stalactiti</name>
    <dbReference type="NCBI Taxonomy" id="1940611"/>
    <lineage>
        <taxon>Bacteria</taxon>
        <taxon>Bacillati</taxon>
        <taxon>Actinomycetota</taxon>
        <taxon>Thermoleophilia</taxon>
        <taxon>Solirubrobacterales</taxon>
        <taxon>Conexibacteraceae</taxon>
        <taxon>Conexibacter</taxon>
    </lineage>
</organism>
<keyword evidence="1" id="KW-0472">Membrane</keyword>
<dbReference type="Proteomes" id="UP001284601">
    <property type="component" value="Unassembled WGS sequence"/>
</dbReference>
<proteinExistence type="predicted"/>
<evidence type="ECO:0000256" key="1">
    <source>
        <dbReference type="SAM" id="Phobius"/>
    </source>
</evidence>
<sequence>MSEVVEVDLERRLREAALAGTVVDLRSRDPRQDDPIRGAEWGEQRTISAELLGTLARTADVDGRPLRKIWLRGARVEGALDLEGARISCPIILQSCHFAAPLMLDAAEIVSLDLAGSRIESGFFGRGLRCRGDIVCGRGLHSLNSFEIMGARIGGDFDAADGIFENAGDAALAADRIVVEGGVFLGVGFSALGEVRFLGAAIGGQLSVDESRMERTSGPAFSGDGMSVKGGIFFVGRFLIIGETRLLGARVHGQLTLADGTMRNEDEQAFNGDGMHVDGAFLCRGLSVEGGIRVTNSAVTGPLRVSHSTVANRGGVAFDGGNAQFNGGVSCTESTFAGTISFAGCDVRGDAHFRTVKWGSADGIALDFQSLSVSRGLYLQPREAGDGWINLDNVAAGHLSSSSETWSRGYELGGMTYGQLWEAVPWPDGRTRWRPRSSVDANLEWIAGNRNGYLPQLYEQLAEYYRATGHEQRQRAVLVAKQRHRRRHLSPAARAWNVVEDLLVGYGYRTWQALIPFVLLLAGGWWYFGHEAEIVQRNPRLNAPDFNALTFTLDQLLPVINLGQRDYWVASGDAQTVATVLVLAGWVLTTAIIAALTGLVRRTS</sequence>
<evidence type="ECO:0008006" key="4">
    <source>
        <dbReference type="Google" id="ProtNLM"/>
    </source>
</evidence>
<dbReference type="EMBL" id="JAWSTH010000083">
    <property type="protein sequence ID" value="MDW5597342.1"/>
    <property type="molecule type" value="Genomic_DNA"/>
</dbReference>
<gene>
    <name evidence="2" type="ORF">R7226_23545</name>
</gene>
<dbReference type="RefSeq" id="WP_318599806.1">
    <property type="nucleotide sequence ID" value="NZ_JAWSTH010000083.1"/>
</dbReference>
<keyword evidence="1" id="KW-0812">Transmembrane</keyword>
<feature type="transmembrane region" description="Helical" evidence="1">
    <location>
        <begin position="511"/>
        <end position="528"/>
    </location>
</feature>
<keyword evidence="3" id="KW-1185">Reference proteome</keyword>
<protein>
    <recommendedName>
        <fullName evidence="4">Oxidoreductase</fullName>
    </recommendedName>
</protein>